<name>A0ABU1MT40_9CAUL</name>
<keyword evidence="4 5" id="KW-0472">Membrane</keyword>
<feature type="transmembrane region" description="Helical" evidence="5">
    <location>
        <begin position="45"/>
        <end position="64"/>
    </location>
</feature>
<dbReference type="PANTHER" id="PTHR11785:SF512">
    <property type="entry name" value="SOBREMESA, ISOFORM B"/>
    <property type="match status" value="1"/>
</dbReference>
<evidence type="ECO:0000256" key="3">
    <source>
        <dbReference type="ARBA" id="ARBA00022989"/>
    </source>
</evidence>
<keyword evidence="7" id="KW-1185">Reference proteome</keyword>
<dbReference type="PANTHER" id="PTHR11785">
    <property type="entry name" value="AMINO ACID TRANSPORTER"/>
    <property type="match status" value="1"/>
</dbReference>
<dbReference type="RefSeq" id="WP_310028103.1">
    <property type="nucleotide sequence ID" value="NZ_JAVDRL010000001.1"/>
</dbReference>
<organism evidence="6 7">
    <name type="scientific">Caulobacter rhizosphaerae</name>
    <dbReference type="NCBI Taxonomy" id="2010972"/>
    <lineage>
        <taxon>Bacteria</taxon>
        <taxon>Pseudomonadati</taxon>
        <taxon>Pseudomonadota</taxon>
        <taxon>Alphaproteobacteria</taxon>
        <taxon>Caulobacterales</taxon>
        <taxon>Caulobacteraceae</taxon>
        <taxon>Caulobacter</taxon>
    </lineage>
</organism>
<comment type="caution">
    <text evidence="6">The sequence shown here is derived from an EMBL/GenBank/DDBJ whole genome shotgun (WGS) entry which is preliminary data.</text>
</comment>
<keyword evidence="3 5" id="KW-1133">Transmembrane helix</keyword>
<dbReference type="Proteomes" id="UP001262754">
    <property type="component" value="Unassembled WGS sequence"/>
</dbReference>
<evidence type="ECO:0000313" key="7">
    <source>
        <dbReference type="Proteomes" id="UP001262754"/>
    </source>
</evidence>
<feature type="transmembrane region" description="Helical" evidence="5">
    <location>
        <begin position="391"/>
        <end position="413"/>
    </location>
</feature>
<feature type="transmembrane region" description="Helical" evidence="5">
    <location>
        <begin position="419"/>
        <end position="437"/>
    </location>
</feature>
<feature type="transmembrane region" description="Helical" evidence="5">
    <location>
        <begin position="148"/>
        <end position="170"/>
    </location>
</feature>
<dbReference type="InterPro" id="IPR002293">
    <property type="entry name" value="AA/rel_permease1"/>
</dbReference>
<proteinExistence type="predicted"/>
<evidence type="ECO:0000256" key="4">
    <source>
        <dbReference type="ARBA" id="ARBA00023136"/>
    </source>
</evidence>
<feature type="transmembrane region" description="Helical" evidence="5">
    <location>
        <begin position="12"/>
        <end position="33"/>
    </location>
</feature>
<dbReference type="PIRSF" id="PIRSF006060">
    <property type="entry name" value="AA_transporter"/>
    <property type="match status" value="1"/>
</dbReference>
<sequence length="457" mass="47545">MQTPRTLHRTLGPLEILFLVFSALSPAMSVFIYGDGVLRMAGTGAVAAVMAGGLIAAVAAYLYAELGAAFPQAGGVYPSLVGVLGPLWAFPYITMMMVAAPTVMAFGLLGFADYVRVLVPGLPQLPVALGCLVLACGVAVLRVRLGAIVTGLFLLMEVAALVLLTAIALAHPSRSLLSALAHPVWLDHAVAKPLPIATLGLAVVSAIFTCSGAHWALYFGEELTDAPRRIGPLVTWIGGLAALVIAVPLILVVLSAPDLARILGSDTPVVSYMNLVAGPKLTAAISGVLVIAIFNALVVGIMGFGRLYYSTGRDGVWPRPISRLLAQVQAGSHAPMVATLAVCLASAALMLLGQRTLLIFTAMQNIPEYVLLAIAVLIGRRTGRSGGPFKAPLHPLVPLVTLVAAGGMIYSALMDRAAGRPALLLVVALFVGSWAYFRFRAKHASAWTPATADAVEP</sequence>
<feature type="transmembrane region" description="Helical" evidence="5">
    <location>
        <begin position="76"/>
        <end position="109"/>
    </location>
</feature>
<feature type="transmembrane region" description="Helical" evidence="5">
    <location>
        <begin position="121"/>
        <end position="141"/>
    </location>
</feature>
<comment type="subcellular location">
    <subcellularLocation>
        <location evidence="1">Membrane</location>
        <topology evidence="1">Multi-pass membrane protein</topology>
    </subcellularLocation>
</comment>
<dbReference type="Pfam" id="PF13520">
    <property type="entry name" value="AA_permease_2"/>
    <property type="match status" value="1"/>
</dbReference>
<feature type="transmembrane region" description="Helical" evidence="5">
    <location>
        <begin position="283"/>
        <end position="309"/>
    </location>
</feature>
<dbReference type="Gene3D" id="1.20.1740.10">
    <property type="entry name" value="Amino acid/polyamine transporter I"/>
    <property type="match status" value="1"/>
</dbReference>
<dbReference type="EMBL" id="JAVDRL010000001">
    <property type="protein sequence ID" value="MDR6529355.1"/>
    <property type="molecule type" value="Genomic_DNA"/>
</dbReference>
<dbReference type="InterPro" id="IPR050598">
    <property type="entry name" value="AminoAcid_Transporter"/>
</dbReference>
<feature type="transmembrane region" description="Helical" evidence="5">
    <location>
        <begin position="230"/>
        <end position="254"/>
    </location>
</feature>
<protein>
    <submittedName>
        <fullName evidence="6">Amino acid transporter</fullName>
    </submittedName>
</protein>
<feature type="transmembrane region" description="Helical" evidence="5">
    <location>
        <begin position="357"/>
        <end position="379"/>
    </location>
</feature>
<evidence type="ECO:0000256" key="5">
    <source>
        <dbReference type="SAM" id="Phobius"/>
    </source>
</evidence>
<reference evidence="6 7" key="1">
    <citation type="submission" date="2023-07" db="EMBL/GenBank/DDBJ databases">
        <title>Sorghum-associated microbial communities from plants grown in Nebraska, USA.</title>
        <authorList>
            <person name="Schachtman D."/>
        </authorList>
    </citation>
    <scope>NUCLEOTIDE SEQUENCE [LARGE SCALE GENOMIC DNA]</scope>
    <source>
        <strain evidence="6 7">DS2154</strain>
    </source>
</reference>
<feature type="transmembrane region" description="Helical" evidence="5">
    <location>
        <begin position="196"/>
        <end position="218"/>
    </location>
</feature>
<evidence type="ECO:0000256" key="1">
    <source>
        <dbReference type="ARBA" id="ARBA00004141"/>
    </source>
</evidence>
<evidence type="ECO:0000256" key="2">
    <source>
        <dbReference type="ARBA" id="ARBA00022692"/>
    </source>
</evidence>
<accession>A0ABU1MT40</accession>
<evidence type="ECO:0000313" key="6">
    <source>
        <dbReference type="EMBL" id="MDR6529355.1"/>
    </source>
</evidence>
<keyword evidence="2 5" id="KW-0812">Transmembrane</keyword>
<feature type="transmembrane region" description="Helical" evidence="5">
    <location>
        <begin position="330"/>
        <end position="351"/>
    </location>
</feature>
<gene>
    <name evidence="6" type="ORF">J2800_000070</name>
</gene>